<evidence type="ECO:0000313" key="2">
    <source>
        <dbReference type="Proteomes" id="UP000630615"/>
    </source>
</evidence>
<dbReference type="Proteomes" id="UP000630615">
    <property type="component" value="Unassembled WGS sequence"/>
</dbReference>
<evidence type="ECO:0008006" key="3">
    <source>
        <dbReference type="Google" id="ProtNLM"/>
    </source>
</evidence>
<accession>A0ABQ1PTV3</accession>
<gene>
    <name evidence="1" type="ORF">GCM10011573_36260</name>
</gene>
<protein>
    <recommendedName>
        <fullName evidence="3">HTH cro/C1-type domain-containing protein</fullName>
    </recommendedName>
</protein>
<name>A0ABQ1PTV3_9ENTE</name>
<keyword evidence="2" id="KW-1185">Reference proteome</keyword>
<organism evidence="1 2">
    <name type="scientific">Enterococcus wangshanyuanii</name>
    <dbReference type="NCBI Taxonomy" id="2005703"/>
    <lineage>
        <taxon>Bacteria</taxon>
        <taxon>Bacillati</taxon>
        <taxon>Bacillota</taxon>
        <taxon>Bacilli</taxon>
        <taxon>Lactobacillales</taxon>
        <taxon>Enterococcaceae</taxon>
        <taxon>Enterococcus</taxon>
    </lineage>
</organism>
<reference evidence="2" key="1">
    <citation type="journal article" date="2019" name="Int. J. Syst. Evol. Microbiol.">
        <title>The Global Catalogue of Microorganisms (GCM) 10K type strain sequencing project: providing services to taxonomists for standard genome sequencing and annotation.</title>
        <authorList>
            <consortium name="The Broad Institute Genomics Platform"/>
            <consortium name="The Broad Institute Genome Sequencing Center for Infectious Disease"/>
            <person name="Wu L."/>
            <person name="Ma J."/>
        </authorList>
    </citation>
    <scope>NUCLEOTIDE SEQUENCE [LARGE SCALE GENOMIC DNA]</scope>
    <source>
        <strain evidence="2">CGMCC 1.15942</strain>
    </source>
</reference>
<proteinExistence type="predicted"/>
<comment type="caution">
    <text evidence="1">The sequence shown here is derived from an EMBL/GenBank/DDBJ whole genome shotgun (WGS) entry which is preliminary data.</text>
</comment>
<sequence length="120" mass="13954">MYADRKLIEKLLFEETQISNRKIAEAAGIKSETTVRNFRNGDASLDNLRLKNAEALTQFAEEKVYGYSDTEEKIDWLLDQYDSAGIKLSKYELIKKMTDNYYELAKGQFIKEICVKPKKE</sequence>
<dbReference type="RefSeq" id="WP_088272006.1">
    <property type="nucleotide sequence ID" value="NZ_BMKI01000015.1"/>
</dbReference>
<evidence type="ECO:0000313" key="1">
    <source>
        <dbReference type="EMBL" id="GGD03555.1"/>
    </source>
</evidence>
<dbReference type="EMBL" id="BMKI01000015">
    <property type="protein sequence ID" value="GGD03555.1"/>
    <property type="molecule type" value="Genomic_DNA"/>
</dbReference>